<evidence type="ECO:0000256" key="5">
    <source>
        <dbReference type="ARBA" id="ARBA00023136"/>
    </source>
</evidence>
<dbReference type="SUPFAM" id="SSF81321">
    <property type="entry name" value="Family A G protein-coupled receptor-like"/>
    <property type="match status" value="1"/>
</dbReference>
<evidence type="ECO:0000256" key="1">
    <source>
        <dbReference type="ARBA" id="ARBA00004141"/>
    </source>
</evidence>
<dbReference type="PANTHER" id="PTHR10489:SF932">
    <property type="entry name" value="G-PROTEIN COUPLED RECEPTORS FAMILY 1 PROFILE DOMAIN-CONTAINING PROTEIN"/>
    <property type="match status" value="1"/>
</dbReference>
<dbReference type="GO" id="GO:0016493">
    <property type="term" value="F:C-C chemokine receptor activity"/>
    <property type="evidence" value="ECO:0007669"/>
    <property type="project" value="TreeGrafter"/>
</dbReference>
<feature type="transmembrane region" description="Helical" evidence="10">
    <location>
        <begin position="172"/>
        <end position="194"/>
    </location>
</feature>
<protein>
    <submittedName>
        <fullName evidence="12">Relaxin-3 receptor 1-like</fullName>
    </submittedName>
</protein>
<evidence type="ECO:0000256" key="3">
    <source>
        <dbReference type="ARBA" id="ARBA00022989"/>
    </source>
</evidence>
<dbReference type="GeneID" id="111853510"/>
<keyword evidence="9" id="KW-0807">Transducer</keyword>
<feature type="transmembrane region" description="Helical" evidence="10">
    <location>
        <begin position="90"/>
        <end position="111"/>
    </location>
</feature>
<feature type="transmembrane region" description="Helical" evidence="10">
    <location>
        <begin position="225"/>
        <end position="247"/>
    </location>
</feature>
<dbReference type="GO" id="GO:0019722">
    <property type="term" value="P:calcium-mediated signaling"/>
    <property type="evidence" value="ECO:0007669"/>
    <property type="project" value="TreeGrafter"/>
</dbReference>
<evidence type="ECO:0000256" key="7">
    <source>
        <dbReference type="ARBA" id="ARBA00023170"/>
    </source>
</evidence>
<dbReference type="GO" id="GO:0060326">
    <property type="term" value="P:cell chemotaxis"/>
    <property type="evidence" value="ECO:0007669"/>
    <property type="project" value="TreeGrafter"/>
</dbReference>
<keyword evidence="8" id="KW-0325">Glycoprotein</keyword>
<feature type="transmembrane region" description="Helical" evidence="10">
    <location>
        <begin position="308"/>
        <end position="331"/>
    </location>
</feature>
<dbReference type="GeneTree" id="ENSGT01130000278308"/>
<dbReference type="GO" id="GO:0007204">
    <property type="term" value="P:positive regulation of cytosolic calcium ion concentration"/>
    <property type="evidence" value="ECO:0007669"/>
    <property type="project" value="TreeGrafter"/>
</dbReference>
<keyword evidence="2 10" id="KW-0812">Transmembrane</keyword>
<evidence type="ECO:0000259" key="11">
    <source>
        <dbReference type="PROSITE" id="PS50262"/>
    </source>
</evidence>
<reference evidence="12" key="2">
    <citation type="submission" date="2025-09" db="UniProtKB">
        <authorList>
            <consortium name="Ensembl"/>
        </authorList>
    </citation>
    <scope>IDENTIFICATION</scope>
</reference>
<dbReference type="Pfam" id="PF00001">
    <property type="entry name" value="7tm_1"/>
    <property type="match status" value="1"/>
</dbReference>
<feature type="transmembrane region" description="Helical" evidence="10">
    <location>
        <begin position="267"/>
        <end position="288"/>
    </location>
</feature>
<dbReference type="GO" id="GO:0009897">
    <property type="term" value="C:external side of plasma membrane"/>
    <property type="evidence" value="ECO:0007669"/>
    <property type="project" value="TreeGrafter"/>
</dbReference>
<comment type="subcellular location">
    <subcellularLocation>
        <location evidence="1">Membrane</location>
        <topology evidence="1">Multi-pass membrane protein</topology>
    </subcellularLocation>
</comment>
<dbReference type="GO" id="GO:0006955">
    <property type="term" value="P:immune response"/>
    <property type="evidence" value="ECO:0007669"/>
    <property type="project" value="TreeGrafter"/>
</dbReference>
<dbReference type="InterPro" id="IPR017452">
    <property type="entry name" value="GPCR_Rhodpsn_7TM"/>
</dbReference>
<dbReference type="PRINTS" id="PR00241">
    <property type="entry name" value="ANGIOTENSINR"/>
</dbReference>
<dbReference type="InterPro" id="IPR000276">
    <property type="entry name" value="GPCR_Rhodpsn"/>
</dbReference>
<dbReference type="GO" id="GO:0019957">
    <property type="term" value="F:C-C chemokine binding"/>
    <property type="evidence" value="ECO:0007669"/>
    <property type="project" value="TreeGrafter"/>
</dbReference>
<feature type="domain" description="G-protein coupled receptors family 1 profile" evidence="11">
    <location>
        <begin position="70"/>
        <end position="328"/>
    </location>
</feature>
<dbReference type="AlphaFoldDB" id="A0A3B3Q7G0"/>
<keyword evidence="5 10" id="KW-0472">Membrane</keyword>
<dbReference type="Gene3D" id="1.20.1070.10">
    <property type="entry name" value="Rhodopsin 7-helix transmembrane proteins"/>
    <property type="match status" value="1"/>
</dbReference>
<keyword evidence="3 10" id="KW-1133">Transmembrane helix</keyword>
<organism evidence="12 13">
    <name type="scientific">Paramormyrops kingsleyae</name>
    <dbReference type="NCBI Taxonomy" id="1676925"/>
    <lineage>
        <taxon>Eukaryota</taxon>
        <taxon>Metazoa</taxon>
        <taxon>Chordata</taxon>
        <taxon>Craniata</taxon>
        <taxon>Vertebrata</taxon>
        <taxon>Euteleostomi</taxon>
        <taxon>Actinopterygii</taxon>
        <taxon>Neopterygii</taxon>
        <taxon>Teleostei</taxon>
        <taxon>Osteoglossocephala</taxon>
        <taxon>Osteoglossomorpha</taxon>
        <taxon>Osteoglossiformes</taxon>
        <taxon>Mormyridae</taxon>
        <taxon>Paramormyrops</taxon>
    </lineage>
</organism>
<evidence type="ECO:0000256" key="9">
    <source>
        <dbReference type="ARBA" id="ARBA00023224"/>
    </source>
</evidence>
<accession>A0A3B3Q7G0</accession>
<dbReference type="PRINTS" id="PR00237">
    <property type="entry name" value="GPCRRHODOPSN"/>
</dbReference>
<evidence type="ECO:0000313" key="12">
    <source>
        <dbReference type="Ensembl" id="ENSPKIP00000002587.1"/>
    </source>
</evidence>
<keyword evidence="6" id="KW-1015">Disulfide bond</keyword>
<sequence length="412" mass="45962">MMSDSDYQRLIQFNKTFHHCYVDPSCNHMQLIYHNVTEVDNLNLPGDGSPFLRTTISLVYCAVCAMGLVGNALVLFLLHSSRSTSKTTINFFVFNLAVTDLLLSMVLPFWATDVALDYSWPFGWCMCKVVSFLTSLNVYASVFFLTAMSVTRCCSVATALKPVKPVCQRMCTVRLMTSLIWLGALLSATPSAVFAEVSAVGVDQACLLRFPQGTFWLAVHQLQRVVLGFLIPYIVIALSYILLLRFLCKQPLTGANHLRQAKVSRSVVVVVLSFCTCWFPNNIITSWGVLIKLDLVELSKSYYLTHTYIFPLATCLAHINSCLNPVIYCLMRKEYRKGLSHLLWKSSFSTFSKACLSAVRYSHVKVQEDNFAAPCNTVESQTATSYSKKLAQACMTLSIAHGQKSSSPLDNS</sequence>
<evidence type="ECO:0000256" key="8">
    <source>
        <dbReference type="ARBA" id="ARBA00023180"/>
    </source>
</evidence>
<proteinExistence type="predicted"/>
<evidence type="ECO:0000313" key="13">
    <source>
        <dbReference type="Proteomes" id="UP000261540"/>
    </source>
</evidence>
<keyword evidence="13" id="KW-1185">Reference proteome</keyword>
<dbReference type="PROSITE" id="PS50262">
    <property type="entry name" value="G_PROTEIN_RECEP_F1_2"/>
    <property type="match status" value="1"/>
</dbReference>
<keyword evidence="7" id="KW-0675">Receptor</keyword>
<dbReference type="KEGG" id="pki:111853510"/>
<evidence type="ECO:0000256" key="10">
    <source>
        <dbReference type="SAM" id="Phobius"/>
    </source>
</evidence>
<dbReference type="OrthoDB" id="9936726at2759"/>
<dbReference type="PANTHER" id="PTHR10489">
    <property type="entry name" value="CELL ADHESION MOLECULE"/>
    <property type="match status" value="1"/>
</dbReference>
<evidence type="ECO:0000256" key="4">
    <source>
        <dbReference type="ARBA" id="ARBA00023040"/>
    </source>
</evidence>
<evidence type="ECO:0000256" key="2">
    <source>
        <dbReference type="ARBA" id="ARBA00022692"/>
    </source>
</evidence>
<evidence type="ECO:0000256" key="6">
    <source>
        <dbReference type="ARBA" id="ARBA00023157"/>
    </source>
</evidence>
<reference evidence="12" key="1">
    <citation type="submission" date="2025-08" db="UniProtKB">
        <authorList>
            <consortium name="Ensembl"/>
        </authorList>
    </citation>
    <scope>IDENTIFICATION</scope>
</reference>
<dbReference type="RefSeq" id="XP_023686247.1">
    <property type="nucleotide sequence ID" value="XM_023830479.1"/>
</dbReference>
<keyword evidence="4" id="KW-0297">G-protein coupled receptor</keyword>
<name>A0A3B3Q7G0_9TELE</name>
<dbReference type="InterPro" id="IPR050119">
    <property type="entry name" value="CCR1-9-like"/>
</dbReference>
<dbReference type="Proteomes" id="UP000261540">
    <property type="component" value="Unplaced"/>
</dbReference>
<dbReference type="InterPro" id="IPR000248">
    <property type="entry name" value="ATII_rcpt"/>
</dbReference>
<feature type="transmembrane region" description="Helical" evidence="10">
    <location>
        <begin position="57"/>
        <end position="78"/>
    </location>
</feature>
<dbReference type="RefSeq" id="XP_023686246.1">
    <property type="nucleotide sequence ID" value="XM_023830478.1"/>
</dbReference>
<dbReference type="STRING" id="1676925.ENSPKIP00000002587"/>
<dbReference type="Ensembl" id="ENSPKIT00000026534.1">
    <property type="protein sequence ID" value="ENSPKIP00000002587.1"/>
    <property type="gene ID" value="ENSPKIG00000020432.1"/>
</dbReference>